<comment type="similarity">
    <text evidence="1">Belongs to the Pup ligase/Pup deamidase family. Pup deamidase subfamily.</text>
</comment>
<dbReference type="GO" id="GO:0005524">
    <property type="term" value="F:ATP binding"/>
    <property type="evidence" value="ECO:0007669"/>
    <property type="project" value="TreeGrafter"/>
</dbReference>
<organism evidence="4 5">
    <name type="scientific">Miniimonas arenae</name>
    <dbReference type="NCBI Taxonomy" id="676201"/>
    <lineage>
        <taxon>Bacteria</taxon>
        <taxon>Bacillati</taxon>
        <taxon>Actinomycetota</taxon>
        <taxon>Actinomycetes</taxon>
        <taxon>Micrococcales</taxon>
        <taxon>Beutenbergiaceae</taxon>
        <taxon>Miniimonas</taxon>
    </lineage>
</organism>
<evidence type="ECO:0000256" key="1">
    <source>
        <dbReference type="ARBA" id="ARBA00009114"/>
    </source>
</evidence>
<evidence type="ECO:0000256" key="3">
    <source>
        <dbReference type="SAM" id="MobiDB-lite"/>
    </source>
</evidence>
<dbReference type="OrthoDB" id="9760627at2"/>
<dbReference type="Pfam" id="PF03136">
    <property type="entry name" value="Pup_ligase"/>
    <property type="match status" value="1"/>
</dbReference>
<gene>
    <name evidence="4" type="ORF">FH969_01480</name>
</gene>
<dbReference type="GO" id="GO:0019941">
    <property type="term" value="P:modification-dependent protein catabolic process"/>
    <property type="evidence" value="ECO:0007669"/>
    <property type="project" value="InterPro"/>
</dbReference>
<name>A0A5C5BFS4_9MICO</name>
<dbReference type="GO" id="GO:0000502">
    <property type="term" value="C:proteasome complex"/>
    <property type="evidence" value="ECO:0007669"/>
    <property type="project" value="UniProtKB-KW"/>
</dbReference>
<evidence type="ECO:0000313" key="5">
    <source>
        <dbReference type="Proteomes" id="UP000313849"/>
    </source>
</evidence>
<dbReference type="GO" id="GO:0070490">
    <property type="term" value="P:protein pupylation"/>
    <property type="evidence" value="ECO:0007669"/>
    <property type="project" value="TreeGrafter"/>
</dbReference>
<reference evidence="4 5" key="1">
    <citation type="submission" date="2019-06" db="EMBL/GenBank/DDBJ databases">
        <title>Draft genome sequence of Miniimonas arenae KCTC 19750T isolated from sea sand.</title>
        <authorList>
            <person name="Park S.-J."/>
        </authorList>
    </citation>
    <scope>NUCLEOTIDE SEQUENCE [LARGE SCALE GENOMIC DNA]</scope>
    <source>
        <strain evidence="4 5">KCTC 19750</strain>
    </source>
</reference>
<evidence type="ECO:0000256" key="2">
    <source>
        <dbReference type="PIRSR" id="PIRSR018077-1"/>
    </source>
</evidence>
<sequence>MGIETEYGILGGDGVRQNPMALSALVVAAYAQASGRRSRTRWSYEGEDPLSDARGWRLDGAAAHPSQLTDDPDRPAPSGDDADPGHLDGPLLRRHRPQDLERDDPAAANMLLTNGARLYVDHAHPEYSSPEVASALDGVRWDRAGEEVMLSAVRTLAANPHTPEVHLYKNNVDGKGASYGTHENFLVRRDVPFDELVRYLTPFLVTRTILVGAGRVGLGQAGEEPGFQLSQRADYIEAHVGLETTLRRPIVNTRDEPHADPQRFRRLHVIIGDANCSETATYLKLGMTSLVLGVLEAAVLGGSADPAADGDTPGVLAVPDAWAGLALADPVDAVHRVSRDLTLEEGLELADGGTATAWEIQRAYLDGVRQVLTDRLDEDEARVVATWDRLLGLLRSDRPAAAREVEWLAKLQVLEALRARHHLAWDHAKVAAVDLQWSDVRPERGLYARLRAAGAVATLATEQEVSDAVVHPPVDTRAYFRGEAVRRYPDAVAAAGWNGLVLDVPSEPTLVRVPMTDPTRGTRALLGPLLDASPDAGALLARLTGATPEAIPPSAAPASA</sequence>
<keyword evidence="5" id="KW-1185">Reference proteome</keyword>
<dbReference type="PIRSF" id="PIRSF018077">
    <property type="entry name" value="UCP018077"/>
    <property type="match status" value="1"/>
</dbReference>
<dbReference type="AlphaFoldDB" id="A0A5C5BFS4"/>
<comment type="caution">
    <text evidence="4">The sequence shown here is derived from an EMBL/GenBank/DDBJ whole genome shotgun (WGS) entry which is preliminary data.</text>
</comment>
<dbReference type="PANTHER" id="PTHR42307">
    <property type="entry name" value="PUP DEAMIDASE/DEPUPYLASE"/>
    <property type="match status" value="1"/>
</dbReference>
<dbReference type="GO" id="GO:0016811">
    <property type="term" value="F:hydrolase activity, acting on carbon-nitrogen (but not peptide) bonds, in linear amides"/>
    <property type="evidence" value="ECO:0007669"/>
    <property type="project" value="InterPro"/>
</dbReference>
<dbReference type="NCBIfam" id="TIGR03688">
    <property type="entry name" value="depupylase_Dop"/>
    <property type="match status" value="1"/>
</dbReference>
<dbReference type="EMBL" id="VENP01000002">
    <property type="protein sequence ID" value="TNU77042.1"/>
    <property type="molecule type" value="Genomic_DNA"/>
</dbReference>
<dbReference type="GO" id="GO:0008233">
    <property type="term" value="F:peptidase activity"/>
    <property type="evidence" value="ECO:0007669"/>
    <property type="project" value="InterPro"/>
</dbReference>
<keyword evidence="4" id="KW-0647">Proteasome</keyword>
<dbReference type="RefSeq" id="WP_139985610.1">
    <property type="nucleotide sequence ID" value="NZ_VENP01000002.1"/>
</dbReference>
<dbReference type="InterPro" id="IPR022366">
    <property type="entry name" value="Pup_deamidase"/>
</dbReference>
<accession>A0A5C5BFS4</accession>
<evidence type="ECO:0000313" key="4">
    <source>
        <dbReference type="EMBL" id="TNU77042.1"/>
    </source>
</evidence>
<feature type="region of interest" description="Disordered" evidence="3">
    <location>
        <begin position="63"/>
        <end position="100"/>
    </location>
</feature>
<dbReference type="InterPro" id="IPR004347">
    <property type="entry name" value="Pup_ligase/deamidase"/>
</dbReference>
<dbReference type="Proteomes" id="UP000313849">
    <property type="component" value="Unassembled WGS sequence"/>
</dbReference>
<protein>
    <submittedName>
        <fullName evidence="4">Proteasome accessory factor PafA2</fullName>
    </submittedName>
</protein>
<dbReference type="PANTHER" id="PTHR42307:SF2">
    <property type="entry name" value="PUP DEAMIDASE_DEPUPYLASE"/>
    <property type="match status" value="1"/>
</dbReference>
<feature type="active site" description="Proton acceptor" evidence="2">
    <location>
        <position position="121"/>
    </location>
</feature>
<proteinExistence type="inferred from homology"/>
<dbReference type="GO" id="GO:0010498">
    <property type="term" value="P:proteasomal protein catabolic process"/>
    <property type="evidence" value="ECO:0007669"/>
    <property type="project" value="InterPro"/>
</dbReference>